<protein>
    <recommendedName>
        <fullName evidence="2">DNA-directed RNA polymerase N-terminal domain-containing protein</fullName>
    </recommendedName>
</protein>
<dbReference type="InterPro" id="IPR002092">
    <property type="entry name" value="DNA-dir_Rpol_phage-type"/>
</dbReference>
<feature type="non-terminal residue" evidence="3">
    <location>
        <position position="1"/>
    </location>
</feature>
<evidence type="ECO:0000313" key="3">
    <source>
        <dbReference type="EMBL" id="MBA0834645.1"/>
    </source>
</evidence>
<feature type="compositionally biased region" description="Basic and acidic residues" evidence="1">
    <location>
        <begin position="326"/>
        <end position="336"/>
    </location>
</feature>
<evidence type="ECO:0000256" key="1">
    <source>
        <dbReference type="SAM" id="MobiDB-lite"/>
    </source>
</evidence>
<dbReference type="InterPro" id="IPR037159">
    <property type="entry name" value="RNA_POL_N_sf"/>
</dbReference>
<dbReference type="PANTHER" id="PTHR10102">
    <property type="entry name" value="DNA-DIRECTED RNA POLYMERASE, MITOCHONDRIAL"/>
    <property type="match status" value="1"/>
</dbReference>
<feature type="domain" description="DNA-directed RNA polymerase N-terminal" evidence="2">
    <location>
        <begin position="156"/>
        <end position="481"/>
    </location>
</feature>
<dbReference type="SMART" id="SM01311">
    <property type="entry name" value="RPOL_N"/>
    <property type="match status" value="1"/>
</dbReference>
<dbReference type="InterPro" id="IPR029262">
    <property type="entry name" value="RPOL_N"/>
</dbReference>
<organism evidence="3 4">
    <name type="scientific">Gossypium armourianum</name>
    <dbReference type="NCBI Taxonomy" id="34283"/>
    <lineage>
        <taxon>Eukaryota</taxon>
        <taxon>Viridiplantae</taxon>
        <taxon>Streptophyta</taxon>
        <taxon>Embryophyta</taxon>
        <taxon>Tracheophyta</taxon>
        <taxon>Spermatophyta</taxon>
        <taxon>Magnoliopsida</taxon>
        <taxon>eudicotyledons</taxon>
        <taxon>Gunneridae</taxon>
        <taxon>Pentapetalae</taxon>
        <taxon>rosids</taxon>
        <taxon>malvids</taxon>
        <taxon>Malvales</taxon>
        <taxon>Malvaceae</taxon>
        <taxon>Malvoideae</taxon>
        <taxon>Gossypium</taxon>
    </lineage>
</organism>
<dbReference type="SUPFAM" id="SSF56672">
    <property type="entry name" value="DNA/RNA polymerases"/>
    <property type="match status" value="2"/>
</dbReference>
<name>A0A7J9JL37_9ROSI</name>
<dbReference type="AlphaFoldDB" id="A0A7J9JL37"/>
<gene>
    <name evidence="3" type="ORF">Goarm_006975</name>
</gene>
<proteinExistence type="predicted"/>
<evidence type="ECO:0000259" key="2">
    <source>
        <dbReference type="SMART" id="SM01311"/>
    </source>
</evidence>
<dbReference type="Pfam" id="PF14700">
    <property type="entry name" value="RPOL_N"/>
    <property type="match status" value="1"/>
</dbReference>
<dbReference type="EMBL" id="JABFAE010000008">
    <property type="protein sequence ID" value="MBA0834645.1"/>
    <property type="molecule type" value="Genomic_DNA"/>
</dbReference>
<sequence length="481" mass="54328">MWRSLLQQASHTHKSKFVPESCTSSLSSSSSTGFCQTSAFINKFRPSKAINHGFSGCPILGFRENYVFPSQKDCLGRFGFSYSGNPLTFSGKFWNFKGFASAAEAIVSNEDDLSGSEEINELVEAMIKEERKESFSKQPKIMVGGMGVAKYNTLKRRQIKIETEAWEEAAKEYQELIADMCEQKLAPNLPYVKSLFLGWFEPLRDSIAAEQEVCKGNFKISHAAYFNELSADMMAVVTMHKLMGLLMTNTAGTGGIRVVQAACQIGEAIENEDRIYEFLDDIDSGNFKYMGVRRLEYLLFLDENLFMGVSYVDQARIQKFLEKTKKKNTTDKKSVTESEPETTEQGKLAKNEEKLRKKVTQLMKKQKVHQVREIVKGRDTSKPWGQEAHVKVGCRLIQLLMENAYIQPPVDQIGDGPPDIRPAFVHALKNVIKDGNKGSRRYGVIECDPLVRKGLEKTAKHMVIPYMPMLVPPQNWTGYVL</sequence>
<dbReference type="InterPro" id="IPR043502">
    <property type="entry name" value="DNA/RNA_pol_sf"/>
</dbReference>
<comment type="caution">
    <text evidence="3">The sequence shown here is derived from an EMBL/GenBank/DDBJ whole genome shotgun (WGS) entry which is preliminary data.</text>
</comment>
<keyword evidence="4" id="KW-1185">Reference proteome</keyword>
<accession>A0A7J9JL37</accession>
<feature type="region of interest" description="Disordered" evidence="1">
    <location>
        <begin position="326"/>
        <end position="351"/>
    </location>
</feature>
<evidence type="ECO:0000313" key="4">
    <source>
        <dbReference type="Proteomes" id="UP000593575"/>
    </source>
</evidence>
<dbReference type="GO" id="GO:0006390">
    <property type="term" value="P:mitochondrial transcription"/>
    <property type="evidence" value="ECO:0007669"/>
    <property type="project" value="TreeGrafter"/>
</dbReference>
<dbReference type="Proteomes" id="UP000593575">
    <property type="component" value="Unassembled WGS sequence"/>
</dbReference>
<reference evidence="3 4" key="1">
    <citation type="journal article" date="2019" name="Genome Biol. Evol.">
        <title>Insights into the evolution of the New World diploid cottons (Gossypium, subgenus Houzingenia) based on genome sequencing.</title>
        <authorList>
            <person name="Grover C.E."/>
            <person name="Arick M.A. 2nd"/>
            <person name="Thrash A."/>
            <person name="Conover J.L."/>
            <person name="Sanders W.S."/>
            <person name="Peterson D.G."/>
            <person name="Frelichowski J.E."/>
            <person name="Scheffler J.A."/>
            <person name="Scheffler B.E."/>
            <person name="Wendel J.F."/>
        </authorList>
    </citation>
    <scope>NUCLEOTIDE SEQUENCE [LARGE SCALE GENOMIC DNA]</scope>
    <source>
        <strain evidence="3">6</strain>
        <tissue evidence="3">Leaf</tissue>
    </source>
</reference>
<dbReference type="Gene3D" id="1.10.1320.10">
    <property type="entry name" value="DNA-directed RNA polymerase, N-terminal domain"/>
    <property type="match status" value="2"/>
</dbReference>
<dbReference type="GO" id="GO:0003677">
    <property type="term" value="F:DNA binding"/>
    <property type="evidence" value="ECO:0007669"/>
    <property type="project" value="InterPro"/>
</dbReference>
<dbReference type="PANTHER" id="PTHR10102:SF26">
    <property type="entry name" value="DNA-DIRECTED RNA POLYMERASE"/>
    <property type="match status" value="1"/>
</dbReference>
<dbReference type="GO" id="GO:0003899">
    <property type="term" value="F:DNA-directed RNA polymerase activity"/>
    <property type="evidence" value="ECO:0007669"/>
    <property type="project" value="InterPro"/>
</dbReference>
<dbReference type="GO" id="GO:0034245">
    <property type="term" value="C:mitochondrial DNA-directed RNA polymerase complex"/>
    <property type="evidence" value="ECO:0007669"/>
    <property type="project" value="TreeGrafter"/>
</dbReference>